<dbReference type="AlphaFoldDB" id="A0A8J3KV38"/>
<keyword evidence="3" id="KW-1185">Reference proteome</keyword>
<sequence length="267" mass="29366">MGAAGVSVEAVRAACRRGDLSRVWRGVYALDTDEISRVQALFALLPEGARLSGPTAASWYGFGVSPSPLIHVTVPQGSPHPRLAGVRSGESALPLPAPVWLHGVPMLPPERVAVTLTRVVRRIDALPILDAALRADAVTPDLLTAELITHGGLPGVCQARELVPLADARAECRQESQLRLIVIDGGLPHPEPQLQVGYFRLDLGYEERKVGLEYDGSSHLTRDRIRHDRHRGNWLATQGWRMRHFTDTDLYRHPTRILTTLRPLLTP</sequence>
<proteinExistence type="predicted"/>
<evidence type="ECO:0000313" key="3">
    <source>
        <dbReference type="Proteomes" id="UP000630887"/>
    </source>
</evidence>
<feature type="domain" description="DUF559" evidence="1">
    <location>
        <begin position="193"/>
        <end position="260"/>
    </location>
</feature>
<dbReference type="InterPro" id="IPR011335">
    <property type="entry name" value="Restrct_endonuc-II-like"/>
</dbReference>
<organism evidence="2 3">
    <name type="scientific">Catellatospora coxensis</name>
    <dbReference type="NCBI Taxonomy" id="310354"/>
    <lineage>
        <taxon>Bacteria</taxon>
        <taxon>Bacillati</taxon>
        <taxon>Actinomycetota</taxon>
        <taxon>Actinomycetes</taxon>
        <taxon>Micromonosporales</taxon>
        <taxon>Micromonosporaceae</taxon>
        <taxon>Catellatospora</taxon>
    </lineage>
</organism>
<dbReference type="SUPFAM" id="SSF52980">
    <property type="entry name" value="Restriction endonuclease-like"/>
    <property type="match status" value="1"/>
</dbReference>
<accession>A0A8J3KV38</accession>
<gene>
    <name evidence="2" type="ORF">Cco03nite_35470</name>
</gene>
<reference evidence="2 3" key="1">
    <citation type="submission" date="2021-01" db="EMBL/GenBank/DDBJ databases">
        <title>Whole genome shotgun sequence of Catellatospora coxensis NBRC 107359.</title>
        <authorList>
            <person name="Komaki H."/>
            <person name="Tamura T."/>
        </authorList>
    </citation>
    <scope>NUCLEOTIDE SEQUENCE [LARGE SCALE GENOMIC DNA]</scope>
    <source>
        <strain evidence="2 3">NBRC 107359</strain>
    </source>
</reference>
<name>A0A8J3KV38_9ACTN</name>
<dbReference type="Pfam" id="PF04480">
    <property type="entry name" value="DUF559"/>
    <property type="match status" value="1"/>
</dbReference>
<dbReference type="EMBL" id="BONI01000028">
    <property type="protein sequence ID" value="GIG06847.1"/>
    <property type="molecule type" value="Genomic_DNA"/>
</dbReference>
<dbReference type="Proteomes" id="UP000630887">
    <property type="component" value="Unassembled WGS sequence"/>
</dbReference>
<dbReference type="Gene3D" id="3.40.960.10">
    <property type="entry name" value="VSR Endonuclease"/>
    <property type="match status" value="1"/>
</dbReference>
<dbReference type="InterPro" id="IPR007569">
    <property type="entry name" value="DUF559"/>
</dbReference>
<evidence type="ECO:0000259" key="1">
    <source>
        <dbReference type="Pfam" id="PF04480"/>
    </source>
</evidence>
<protein>
    <recommendedName>
        <fullName evidence="1">DUF559 domain-containing protein</fullName>
    </recommendedName>
</protein>
<evidence type="ECO:0000313" key="2">
    <source>
        <dbReference type="EMBL" id="GIG06847.1"/>
    </source>
</evidence>
<comment type="caution">
    <text evidence="2">The sequence shown here is derived from an EMBL/GenBank/DDBJ whole genome shotgun (WGS) entry which is preliminary data.</text>
</comment>